<protein>
    <submittedName>
        <fullName evidence="1">Uncharacterized protein</fullName>
    </submittedName>
</protein>
<dbReference type="EMBL" id="CM010719">
    <property type="protein sequence ID" value="RZC64060.1"/>
    <property type="molecule type" value="Genomic_DNA"/>
</dbReference>
<dbReference type="Proteomes" id="UP000316621">
    <property type="component" value="Chromosome 5"/>
</dbReference>
<proteinExistence type="predicted"/>
<gene>
    <name evidence="1" type="ORF">C5167_025801</name>
</gene>
<dbReference type="Gramene" id="RZC64060">
    <property type="protein sequence ID" value="RZC64060"/>
    <property type="gene ID" value="C5167_025801"/>
</dbReference>
<sequence length="94" mass="10810">MSRCSIESTDWLLEYYELCNGFMMSFTIQFLIKESGKHRLSAIILKLTRKAVPDVSSCSLQKVEICSQHCLSKRLLCPNLVEEGAKRVDCYPKF</sequence>
<dbReference type="AlphaFoldDB" id="A0A4Y7JVI0"/>
<name>A0A4Y7JVI0_PAPSO</name>
<accession>A0A4Y7JVI0</accession>
<keyword evidence="2" id="KW-1185">Reference proteome</keyword>
<reference evidence="1 2" key="1">
    <citation type="journal article" date="2018" name="Science">
        <title>The opium poppy genome and morphinan production.</title>
        <authorList>
            <person name="Guo L."/>
            <person name="Winzer T."/>
            <person name="Yang X."/>
            <person name="Li Y."/>
            <person name="Ning Z."/>
            <person name="He Z."/>
            <person name="Teodor R."/>
            <person name="Lu Y."/>
            <person name="Bowser T.A."/>
            <person name="Graham I.A."/>
            <person name="Ye K."/>
        </authorList>
    </citation>
    <scope>NUCLEOTIDE SEQUENCE [LARGE SCALE GENOMIC DNA]</scope>
    <source>
        <strain evidence="2">cv. HN1</strain>
        <tissue evidence="1">Leaves</tissue>
    </source>
</reference>
<evidence type="ECO:0000313" key="1">
    <source>
        <dbReference type="EMBL" id="RZC64060.1"/>
    </source>
</evidence>
<evidence type="ECO:0000313" key="2">
    <source>
        <dbReference type="Proteomes" id="UP000316621"/>
    </source>
</evidence>
<organism evidence="1 2">
    <name type="scientific">Papaver somniferum</name>
    <name type="common">Opium poppy</name>
    <dbReference type="NCBI Taxonomy" id="3469"/>
    <lineage>
        <taxon>Eukaryota</taxon>
        <taxon>Viridiplantae</taxon>
        <taxon>Streptophyta</taxon>
        <taxon>Embryophyta</taxon>
        <taxon>Tracheophyta</taxon>
        <taxon>Spermatophyta</taxon>
        <taxon>Magnoliopsida</taxon>
        <taxon>Ranunculales</taxon>
        <taxon>Papaveraceae</taxon>
        <taxon>Papaveroideae</taxon>
        <taxon>Papaver</taxon>
    </lineage>
</organism>